<organism evidence="3 4">
    <name type="scientific">Flavisolibacter ginsengisoli DSM 18119</name>
    <dbReference type="NCBI Taxonomy" id="1121884"/>
    <lineage>
        <taxon>Bacteria</taxon>
        <taxon>Pseudomonadati</taxon>
        <taxon>Bacteroidota</taxon>
        <taxon>Chitinophagia</taxon>
        <taxon>Chitinophagales</taxon>
        <taxon>Chitinophagaceae</taxon>
        <taxon>Flavisolibacter</taxon>
    </lineage>
</organism>
<reference evidence="3 4" key="1">
    <citation type="submission" date="2016-11" db="EMBL/GenBank/DDBJ databases">
        <authorList>
            <person name="Jaros S."/>
            <person name="Januszkiewicz K."/>
            <person name="Wedrychowicz H."/>
        </authorList>
    </citation>
    <scope>NUCLEOTIDE SEQUENCE [LARGE SCALE GENOMIC DNA]</scope>
    <source>
        <strain evidence="3 4">DSM 18119</strain>
    </source>
</reference>
<feature type="signal peptide" evidence="1">
    <location>
        <begin position="1"/>
        <end position="21"/>
    </location>
</feature>
<evidence type="ECO:0000259" key="2">
    <source>
        <dbReference type="Pfam" id="PF18962"/>
    </source>
</evidence>
<dbReference type="Pfam" id="PF18962">
    <property type="entry name" value="Por_Secre_tail"/>
    <property type="match status" value="1"/>
</dbReference>
<proteinExistence type="predicted"/>
<dbReference type="InterPro" id="IPR026444">
    <property type="entry name" value="Secre_tail"/>
</dbReference>
<dbReference type="NCBIfam" id="TIGR04183">
    <property type="entry name" value="Por_Secre_tail"/>
    <property type="match status" value="1"/>
</dbReference>
<dbReference type="Proteomes" id="UP000184048">
    <property type="component" value="Unassembled WGS sequence"/>
</dbReference>
<protein>
    <submittedName>
        <fullName evidence="3">Por secretion system C-terminal sorting domain-containing protein</fullName>
    </submittedName>
</protein>
<dbReference type="RefSeq" id="WP_072836833.1">
    <property type="nucleotide sequence ID" value="NZ_FQUU01000021.1"/>
</dbReference>
<dbReference type="EMBL" id="FQUU01000021">
    <property type="protein sequence ID" value="SHF86006.1"/>
    <property type="molecule type" value="Genomic_DNA"/>
</dbReference>
<dbReference type="STRING" id="1121884.SAMN02745131_03709"/>
<evidence type="ECO:0000256" key="1">
    <source>
        <dbReference type="SAM" id="SignalP"/>
    </source>
</evidence>
<name>A0A1M5F3H4_9BACT</name>
<accession>A0A1M5F3H4</accession>
<sequence>MKRYLLSFLLIACAFLNKSNAQCTIINITTSNFQKVTKPNGSCQAVFDMVIVAQLNNGNKGIWVHFWDVNSYPATPWNYSNGSAPSATFLSNTIGTLGVNNSTSPPQIITSYPFDPTPPVKMATANVPSVTSSGSGANTTFTYSFTKVTLDLPTCTVPQIKADVWSTQASSLGSNTKTSCSFPGRSLNIGDPRLSINGPLKRCPNSSQTSALSFDILTDTANAISVTYEIRKDDNTFTSSGQPVYDPTLDIPVTIGGPQSISISSSTPFNALNATNFTGYNNPAEASTHYWIVATYTPANGTPYSIASINKNVCSSILPVSFKSFTASRANAANTLKWTTSTEINNKGFYIQRFYNGQWTNVMFVASKAENGNSSSDLNYSVNDVFNFKGVVQYRIQQVDIDGRSKYSDVRSLSNLNQAGNALVYPNPAASNGNVSIILADATSSYDIHIIDNAGRIVKQFTAVRGNQQVSGLPRGQYMARVMDKVSGESTVDKFIVQ</sequence>
<keyword evidence="4" id="KW-1185">Reference proteome</keyword>
<evidence type="ECO:0000313" key="3">
    <source>
        <dbReference type="EMBL" id="SHF86006.1"/>
    </source>
</evidence>
<dbReference type="AlphaFoldDB" id="A0A1M5F3H4"/>
<gene>
    <name evidence="3" type="ORF">SAMN02745131_03709</name>
</gene>
<feature type="domain" description="Secretion system C-terminal sorting" evidence="2">
    <location>
        <begin position="424"/>
        <end position="497"/>
    </location>
</feature>
<evidence type="ECO:0000313" key="4">
    <source>
        <dbReference type="Proteomes" id="UP000184048"/>
    </source>
</evidence>
<keyword evidence="1" id="KW-0732">Signal</keyword>
<feature type="chain" id="PRO_5012951465" evidence="1">
    <location>
        <begin position="22"/>
        <end position="498"/>
    </location>
</feature>